<evidence type="ECO:0000256" key="2">
    <source>
        <dbReference type="ARBA" id="ARBA00023315"/>
    </source>
</evidence>
<keyword evidence="6" id="KW-1185">Reference proteome</keyword>
<dbReference type="SUPFAM" id="SSF53474">
    <property type="entry name" value="alpha/beta-Hydrolases"/>
    <property type="match status" value="1"/>
</dbReference>
<feature type="compositionally biased region" description="Basic residues" evidence="3">
    <location>
        <begin position="523"/>
        <end position="532"/>
    </location>
</feature>
<dbReference type="Gene3D" id="3.40.50.1820">
    <property type="entry name" value="alpha/beta hydrolase"/>
    <property type="match status" value="1"/>
</dbReference>
<keyword evidence="2" id="KW-0012">Acyltransferase</keyword>
<organism evidence="5 6">
    <name type="scientific">Candidatus Nephthysia bennettiae</name>
    <dbReference type="NCBI Taxonomy" id="3127016"/>
    <lineage>
        <taxon>Bacteria</taxon>
        <taxon>Bacillati</taxon>
        <taxon>Candidatus Dormiibacterota</taxon>
        <taxon>Candidatus Dormibacteria</taxon>
        <taxon>Candidatus Dormibacterales</taxon>
        <taxon>Candidatus Dormibacteraceae</taxon>
        <taxon>Candidatus Nephthysia</taxon>
    </lineage>
</organism>
<feature type="compositionally biased region" description="Pro residues" evidence="3">
    <location>
        <begin position="560"/>
        <end position="569"/>
    </location>
</feature>
<dbReference type="AlphaFoldDB" id="A0A934JZ41"/>
<dbReference type="Proteomes" id="UP000612893">
    <property type="component" value="Unassembled WGS sequence"/>
</dbReference>
<dbReference type="InterPro" id="IPR029058">
    <property type="entry name" value="AB_hydrolase_fold"/>
</dbReference>
<accession>A0A934JZ41</accession>
<name>A0A934JZ41_9BACT</name>
<gene>
    <name evidence="5" type="ORF">JF922_10790</name>
</gene>
<dbReference type="GO" id="GO:0016787">
    <property type="term" value="F:hydrolase activity"/>
    <property type="evidence" value="ECO:0007669"/>
    <property type="project" value="UniProtKB-KW"/>
</dbReference>
<evidence type="ECO:0000259" key="4">
    <source>
        <dbReference type="Pfam" id="PF07167"/>
    </source>
</evidence>
<keyword evidence="5" id="KW-0378">Hydrolase</keyword>
<dbReference type="PANTHER" id="PTHR36837:SF5">
    <property type="entry name" value="POLY-3-HYDROXYBUTYRATE SYNTHASE"/>
    <property type="match status" value="1"/>
</dbReference>
<feature type="compositionally biased region" description="Low complexity" evidence="3">
    <location>
        <begin position="533"/>
        <end position="543"/>
    </location>
</feature>
<dbReference type="GO" id="GO:0016746">
    <property type="term" value="F:acyltransferase activity"/>
    <property type="evidence" value="ECO:0007669"/>
    <property type="project" value="UniProtKB-KW"/>
</dbReference>
<proteinExistence type="predicted"/>
<evidence type="ECO:0000256" key="1">
    <source>
        <dbReference type="ARBA" id="ARBA00022679"/>
    </source>
</evidence>
<dbReference type="GO" id="GO:0042619">
    <property type="term" value="P:poly-hydroxybutyrate biosynthetic process"/>
    <property type="evidence" value="ECO:0007669"/>
    <property type="project" value="InterPro"/>
</dbReference>
<reference evidence="5" key="1">
    <citation type="submission" date="2020-10" db="EMBL/GenBank/DDBJ databases">
        <title>Ca. Dormibacterota MAGs.</title>
        <authorList>
            <person name="Montgomery K."/>
        </authorList>
    </citation>
    <scope>NUCLEOTIDE SEQUENCE [LARGE SCALE GENOMIC DNA]</scope>
    <source>
        <strain evidence="5">SC8812_S17_10</strain>
    </source>
</reference>
<evidence type="ECO:0000313" key="6">
    <source>
        <dbReference type="Proteomes" id="UP000612893"/>
    </source>
</evidence>
<protein>
    <submittedName>
        <fullName evidence="5">Alpha/beta fold hydrolase</fullName>
    </submittedName>
</protein>
<dbReference type="Pfam" id="PF07167">
    <property type="entry name" value="PhaC_N"/>
    <property type="match status" value="1"/>
</dbReference>
<evidence type="ECO:0000256" key="3">
    <source>
        <dbReference type="SAM" id="MobiDB-lite"/>
    </source>
</evidence>
<dbReference type="EMBL" id="JAEKNR010000118">
    <property type="protein sequence ID" value="MBJ7598556.1"/>
    <property type="molecule type" value="Genomic_DNA"/>
</dbReference>
<feature type="domain" description="Poly-beta-hydroxybutyrate polymerase N-terminal" evidence="4">
    <location>
        <begin position="68"/>
        <end position="236"/>
    </location>
</feature>
<sequence>MAEEASGAILGANPFVGIDPTGVLGSAGRWLGGLGRHPGRAVGRAAGSTVELGRIALGRSQLAPEKGDRRFADPAWSDHPGFRRTMQSYLLLSSTLQKLVEDAELDSKGEQQVRYVLELLTDSVAPTNSFLGNPAAIKRAFDTAGLSVLKGARNLLGDLRNNGGMPSMVDKRPFEVGRNIAVTPGAVVYRDEVIELIQYAPTTDTVHRRPVVLIPPQINKYYILDLAPQRSFIEYAVSQGVPFFAISWRNPTAEHRDWDLDTYAQACLSAAETAAEITGSKDCNLFGACAGGITMALLLGHLAAERNRLVHAATFAVTIVDTQTPSMVGMFASPAAIDDAIKRSRKKGYLDGAEMARIFAWLRPNDLVWNYWVNNYLMGNDPPAFDILYWNADNTRLPAGLHAGFLELFKGNPLKEAGAIRTLGTPVDLKQVRIPTYVLGGITDHIVPWASAYGATQALSGPSQFVLSSSGHIQSLVNPPGQPEGQLPYRRAGCGRSAGVASGGHRGQGHLVGALGSLDRRAVGRSRSRVRTAGKPPAPAAGGRARHLCPPVVAPAPASVAPPPGRRGS</sequence>
<dbReference type="PANTHER" id="PTHR36837">
    <property type="entry name" value="POLY(3-HYDROXYALKANOATE) POLYMERASE SUBUNIT PHAC"/>
    <property type="match status" value="1"/>
</dbReference>
<keyword evidence="1" id="KW-0808">Transferase</keyword>
<dbReference type="InterPro" id="IPR010941">
    <property type="entry name" value="PhaC_N"/>
</dbReference>
<feature type="region of interest" description="Disordered" evidence="3">
    <location>
        <begin position="520"/>
        <end position="569"/>
    </location>
</feature>
<evidence type="ECO:0000313" key="5">
    <source>
        <dbReference type="EMBL" id="MBJ7598556.1"/>
    </source>
</evidence>
<dbReference type="InterPro" id="IPR051321">
    <property type="entry name" value="PHA/PHB_synthase"/>
</dbReference>
<comment type="caution">
    <text evidence="5">The sequence shown here is derived from an EMBL/GenBank/DDBJ whole genome shotgun (WGS) entry which is preliminary data.</text>
</comment>